<comment type="caution">
    <text evidence="2">The sequence shown here is derived from an EMBL/GenBank/DDBJ whole genome shotgun (WGS) entry which is preliminary data.</text>
</comment>
<name>A0A699R7D5_TANCI</name>
<feature type="non-terminal residue" evidence="2">
    <location>
        <position position="1"/>
    </location>
</feature>
<protein>
    <submittedName>
        <fullName evidence="2">Uncharacterized protein</fullName>
    </submittedName>
</protein>
<gene>
    <name evidence="2" type="ORF">Tci_853007</name>
</gene>
<dbReference type="EMBL" id="BKCJ011077938">
    <property type="protein sequence ID" value="GFC81037.1"/>
    <property type="molecule type" value="Genomic_DNA"/>
</dbReference>
<organism evidence="2">
    <name type="scientific">Tanacetum cinerariifolium</name>
    <name type="common">Dalmatian daisy</name>
    <name type="synonym">Chrysanthemum cinerariifolium</name>
    <dbReference type="NCBI Taxonomy" id="118510"/>
    <lineage>
        <taxon>Eukaryota</taxon>
        <taxon>Viridiplantae</taxon>
        <taxon>Streptophyta</taxon>
        <taxon>Embryophyta</taxon>
        <taxon>Tracheophyta</taxon>
        <taxon>Spermatophyta</taxon>
        <taxon>Magnoliopsida</taxon>
        <taxon>eudicotyledons</taxon>
        <taxon>Gunneridae</taxon>
        <taxon>Pentapetalae</taxon>
        <taxon>asterids</taxon>
        <taxon>campanulids</taxon>
        <taxon>Asterales</taxon>
        <taxon>Asteraceae</taxon>
        <taxon>Asteroideae</taxon>
        <taxon>Anthemideae</taxon>
        <taxon>Anthemidinae</taxon>
        <taxon>Tanacetum</taxon>
    </lineage>
</organism>
<feature type="region of interest" description="Disordered" evidence="1">
    <location>
        <begin position="1"/>
        <end position="21"/>
    </location>
</feature>
<reference evidence="2" key="1">
    <citation type="journal article" date="2019" name="Sci. Rep.">
        <title>Draft genome of Tanacetum cinerariifolium, the natural source of mosquito coil.</title>
        <authorList>
            <person name="Yamashiro T."/>
            <person name="Shiraishi A."/>
            <person name="Satake H."/>
            <person name="Nakayama K."/>
        </authorList>
    </citation>
    <scope>NUCLEOTIDE SEQUENCE</scope>
</reference>
<accession>A0A699R7D5</accession>
<dbReference type="AlphaFoldDB" id="A0A699R7D5"/>
<evidence type="ECO:0000256" key="1">
    <source>
        <dbReference type="SAM" id="MobiDB-lite"/>
    </source>
</evidence>
<proteinExistence type="predicted"/>
<sequence length="63" mass="6339">PRSASAKHSAIPGKSQGIKNLPGSPNFLAFGLGFEALTGAIAGSEIGEVTGLEIKIGDSDWTA</sequence>
<evidence type="ECO:0000313" key="2">
    <source>
        <dbReference type="EMBL" id="GFC81037.1"/>
    </source>
</evidence>